<feature type="transmembrane region" description="Helical" evidence="8">
    <location>
        <begin position="108"/>
        <end position="129"/>
    </location>
</feature>
<evidence type="ECO:0000256" key="1">
    <source>
        <dbReference type="ARBA" id="ARBA00004651"/>
    </source>
</evidence>
<comment type="subcellular location">
    <subcellularLocation>
        <location evidence="1 8">Cell membrane</location>
        <topology evidence="1 8">Multi-pass membrane protein</topology>
    </subcellularLocation>
</comment>
<feature type="transmembrane region" description="Helical" evidence="8">
    <location>
        <begin position="149"/>
        <end position="173"/>
    </location>
</feature>
<dbReference type="GO" id="GO:0005886">
    <property type="term" value="C:plasma membrane"/>
    <property type="evidence" value="ECO:0007669"/>
    <property type="project" value="UniProtKB-SubCell"/>
</dbReference>
<reference evidence="10" key="2">
    <citation type="submission" date="2021-09" db="EMBL/GenBank/DDBJ databases">
        <authorList>
            <person name="Gilroy R."/>
        </authorList>
    </citation>
    <scope>NUCLEOTIDE SEQUENCE</scope>
    <source>
        <strain evidence="10">ChiGjej3B3-7470</strain>
    </source>
</reference>
<dbReference type="EC" id="2.3.1.269" evidence="8"/>
<keyword evidence="6 8" id="KW-0472">Membrane</keyword>
<comment type="catalytic activity">
    <reaction evidence="8">
        <text>N-terminal S-1,2-diacyl-sn-glyceryl-L-cysteinyl-[lipoprotein] + a glycerophospholipid = N-acyl-S-1,2-diacyl-sn-glyceryl-L-cysteinyl-[lipoprotein] + a 2-acyl-sn-glycero-3-phospholipid + H(+)</text>
        <dbReference type="Rhea" id="RHEA:48228"/>
        <dbReference type="Rhea" id="RHEA-COMP:14681"/>
        <dbReference type="Rhea" id="RHEA-COMP:14684"/>
        <dbReference type="ChEBI" id="CHEBI:15378"/>
        <dbReference type="ChEBI" id="CHEBI:136912"/>
        <dbReference type="ChEBI" id="CHEBI:140656"/>
        <dbReference type="ChEBI" id="CHEBI:140657"/>
        <dbReference type="ChEBI" id="CHEBI:140660"/>
        <dbReference type="EC" id="2.3.1.269"/>
    </reaction>
</comment>
<dbReference type="GO" id="GO:0042158">
    <property type="term" value="P:lipoprotein biosynthetic process"/>
    <property type="evidence" value="ECO:0007669"/>
    <property type="project" value="UniProtKB-UniRule"/>
</dbReference>
<feature type="transmembrane region" description="Helical" evidence="8">
    <location>
        <begin position="55"/>
        <end position="75"/>
    </location>
</feature>
<name>A0A921EMS3_9ACTN</name>
<feature type="transmembrane region" description="Helical" evidence="8">
    <location>
        <begin position="31"/>
        <end position="48"/>
    </location>
</feature>
<evidence type="ECO:0000256" key="8">
    <source>
        <dbReference type="HAMAP-Rule" id="MF_01148"/>
    </source>
</evidence>
<evidence type="ECO:0000256" key="3">
    <source>
        <dbReference type="ARBA" id="ARBA00022679"/>
    </source>
</evidence>
<feature type="transmembrane region" description="Helical" evidence="8">
    <location>
        <begin position="479"/>
        <end position="497"/>
    </location>
</feature>
<dbReference type="Pfam" id="PF20154">
    <property type="entry name" value="LNT_N"/>
    <property type="match status" value="1"/>
</dbReference>
<evidence type="ECO:0000256" key="5">
    <source>
        <dbReference type="ARBA" id="ARBA00022989"/>
    </source>
</evidence>
<comment type="pathway">
    <text evidence="8">Protein modification; lipoprotein biosynthesis (N-acyl transfer).</text>
</comment>
<dbReference type="PANTHER" id="PTHR38686:SF1">
    <property type="entry name" value="APOLIPOPROTEIN N-ACYLTRANSFERASE"/>
    <property type="match status" value="1"/>
</dbReference>
<dbReference type="PROSITE" id="PS50263">
    <property type="entry name" value="CN_HYDROLASE"/>
    <property type="match status" value="1"/>
</dbReference>
<keyword evidence="5 8" id="KW-1133">Transmembrane helix</keyword>
<dbReference type="HAMAP" id="MF_01148">
    <property type="entry name" value="Lnt"/>
    <property type="match status" value="1"/>
</dbReference>
<comment type="caution">
    <text evidence="10">The sequence shown here is derived from an EMBL/GenBank/DDBJ whole genome shotgun (WGS) entry which is preliminary data.</text>
</comment>
<dbReference type="CDD" id="cd07571">
    <property type="entry name" value="ALP_N-acyl_transferase"/>
    <property type="match status" value="1"/>
</dbReference>
<organism evidence="10 11">
    <name type="scientific">Tessaracoccus flavescens</name>
    <dbReference type="NCBI Taxonomy" id="399497"/>
    <lineage>
        <taxon>Bacteria</taxon>
        <taxon>Bacillati</taxon>
        <taxon>Actinomycetota</taxon>
        <taxon>Actinomycetes</taxon>
        <taxon>Propionibacteriales</taxon>
        <taxon>Propionibacteriaceae</taxon>
        <taxon>Tessaracoccus</taxon>
    </lineage>
</organism>
<gene>
    <name evidence="8 10" type="primary">lnt</name>
    <name evidence="10" type="ORF">K8V15_04585</name>
</gene>
<dbReference type="InterPro" id="IPR003010">
    <property type="entry name" value="C-N_Hydrolase"/>
</dbReference>
<evidence type="ECO:0000256" key="7">
    <source>
        <dbReference type="ARBA" id="ARBA00023315"/>
    </source>
</evidence>
<comment type="similarity">
    <text evidence="8">Belongs to the CN hydrolase family. Apolipoprotein N-acyltransferase subfamily.</text>
</comment>
<evidence type="ECO:0000256" key="2">
    <source>
        <dbReference type="ARBA" id="ARBA00022475"/>
    </source>
</evidence>
<evidence type="ECO:0000256" key="4">
    <source>
        <dbReference type="ARBA" id="ARBA00022692"/>
    </source>
</evidence>
<feature type="transmembrane region" description="Helical" evidence="8">
    <location>
        <begin position="180"/>
        <end position="199"/>
    </location>
</feature>
<dbReference type="InterPro" id="IPR036526">
    <property type="entry name" value="C-N_Hydrolase_sf"/>
</dbReference>
<feature type="domain" description="CN hydrolase" evidence="9">
    <location>
        <begin position="208"/>
        <end position="466"/>
    </location>
</feature>
<evidence type="ECO:0000313" key="10">
    <source>
        <dbReference type="EMBL" id="HJE51243.1"/>
    </source>
</evidence>
<dbReference type="Pfam" id="PF00795">
    <property type="entry name" value="CN_hydrolase"/>
    <property type="match status" value="1"/>
</dbReference>
<dbReference type="NCBIfam" id="TIGR00546">
    <property type="entry name" value="lnt"/>
    <property type="match status" value="1"/>
</dbReference>
<proteinExistence type="inferred from homology"/>
<sequence length="510" mass="55321">MLNRPALPLIVSVVVAIAAGLLVGMGQSPMGVWPATIAGVALFSWLMVDRKPRAAFGLGYLTGLALNVLTVSWISVLGTPVAAALIVFLALWWGLMGWVISRLLTLRAWPFLVPAAWVAMEFASGKVPFGGFSWTRLAYTTIDQPLSGFLAWVGVTGTGYIVALLAQALLLAVTHRHWRLKMLAATVAVFFVGGLLNWTPLATPEQGVRVAMVQPNVNRAEHGTATYARSVSNNALSETIFAMAIARTTDDPVDFVLWPENATDVDPINDAETRKLVEAAIRVAQVPVFVGAVTDGPVPDSRQTSSIWWDPASGPGAEYHKRDLVPFGEWIPFREFLLPRLPILKQIGRQSIPGEGPGVVTGPLDELPDLKVGTIICFELAYDSTSYDTVRGGAEILVSQSNTNTYGGTFQPHQQLTINRVRAMELGREIGVSTLNSLSGWVDARGRVHDLTSEFESASRIYTLPLRHNINLSVHLGPWLPWIAVLASLGGVAYSYVPRRRVDSVGTSDR</sequence>
<evidence type="ECO:0000313" key="11">
    <source>
        <dbReference type="Proteomes" id="UP000712713"/>
    </source>
</evidence>
<feature type="transmembrane region" description="Helical" evidence="8">
    <location>
        <begin position="7"/>
        <end position="25"/>
    </location>
</feature>
<reference evidence="10" key="1">
    <citation type="journal article" date="2021" name="PeerJ">
        <title>Extensive microbial diversity within the chicken gut microbiome revealed by metagenomics and culture.</title>
        <authorList>
            <person name="Gilroy R."/>
            <person name="Ravi A."/>
            <person name="Getino M."/>
            <person name="Pursley I."/>
            <person name="Horton D.L."/>
            <person name="Alikhan N.F."/>
            <person name="Baker D."/>
            <person name="Gharbi K."/>
            <person name="Hall N."/>
            <person name="Watson M."/>
            <person name="Adriaenssens E.M."/>
            <person name="Foster-Nyarko E."/>
            <person name="Jarju S."/>
            <person name="Secka A."/>
            <person name="Antonio M."/>
            <person name="Oren A."/>
            <person name="Chaudhuri R.R."/>
            <person name="La Ragione R."/>
            <person name="Hildebrand F."/>
            <person name="Pallen M.J."/>
        </authorList>
    </citation>
    <scope>NUCLEOTIDE SEQUENCE</scope>
    <source>
        <strain evidence="10">ChiGjej3B3-7470</strain>
    </source>
</reference>
<keyword evidence="4 8" id="KW-0812">Transmembrane</keyword>
<dbReference type="EMBL" id="DYZF01000114">
    <property type="protein sequence ID" value="HJE51243.1"/>
    <property type="molecule type" value="Genomic_DNA"/>
</dbReference>
<keyword evidence="7 8" id="KW-0012">Acyltransferase</keyword>
<dbReference type="SUPFAM" id="SSF56317">
    <property type="entry name" value="Carbon-nitrogen hydrolase"/>
    <property type="match status" value="1"/>
</dbReference>
<dbReference type="InterPro" id="IPR004563">
    <property type="entry name" value="Apolipo_AcylTrfase"/>
</dbReference>
<evidence type="ECO:0000259" key="9">
    <source>
        <dbReference type="PROSITE" id="PS50263"/>
    </source>
</evidence>
<dbReference type="InterPro" id="IPR045378">
    <property type="entry name" value="LNT_N"/>
</dbReference>
<keyword evidence="2 8" id="KW-1003">Cell membrane</keyword>
<evidence type="ECO:0000256" key="6">
    <source>
        <dbReference type="ARBA" id="ARBA00023136"/>
    </source>
</evidence>
<dbReference type="AlphaFoldDB" id="A0A921EMS3"/>
<feature type="transmembrane region" description="Helical" evidence="8">
    <location>
        <begin position="81"/>
        <end position="101"/>
    </location>
</feature>
<dbReference type="PANTHER" id="PTHR38686">
    <property type="entry name" value="APOLIPOPROTEIN N-ACYLTRANSFERASE"/>
    <property type="match status" value="1"/>
</dbReference>
<dbReference type="GO" id="GO:0016410">
    <property type="term" value="F:N-acyltransferase activity"/>
    <property type="evidence" value="ECO:0007669"/>
    <property type="project" value="UniProtKB-UniRule"/>
</dbReference>
<protein>
    <recommendedName>
        <fullName evidence="8">Apolipoprotein N-acyltransferase</fullName>
        <shortName evidence="8">ALP N-acyltransferase</shortName>
        <ecNumber evidence="8">2.3.1.269</ecNumber>
    </recommendedName>
</protein>
<dbReference type="Proteomes" id="UP000712713">
    <property type="component" value="Unassembled WGS sequence"/>
</dbReference>
<accession>A0A921EMS3</accession>
<keyword evidence="3 8" id="KW-0808">Transferase</keyword>
<comment type="function">
    <text evidence="8">Catalyzes the phospholipid dependent N-acylation of the N-terminal cysteine of apolipoprotein, the last step in lipoprotein maturation.</text>
</comment>
<dbReference type="Gene3D" id="3.60.110.10">
    <property type="entry name" value="Carbon-nitrogen hydrolase"/>
    <property type="match status" value="1"/>
</dbReference>